<reference evidence="7 8" key="1">
    <citation type="submission" date="2024-02" db="EMBL/GenBank/DDBJ databases">
        <title>Discinaceae phylogenomics.</title>
        <authorList>
            <person name="Dirks A.C."/>
            <person name="James T.Y."/>
        </authorList>
    </citation>
    <scope>NUCLEOTIDE SEQUENCE [LARGE SCALE GENOMIC DNA]</scope>
    <source>
        <strain evidence="7 8">ACD0624</strain>
    </source>
</reference>
<dbReference type="PANTHER" id="PTHR44019:SF20">
    <property type="entry name" value="WD REPEAT-CONTAINING PROTEIN 55"/>
    <property type="match status" value="1"/>
</dbReference>
<evidence type="ECO:0000256" key="4">
    <source>
        <dbReference type="ARBA" id="ARBA00039238"/>
    </source>
</evidence>
<accession>A0ABR3GMD2</accession>
<dbReference type="InterPro" id="IPR050505">
    <property type="entry name" value="WDR55/POC1"/>
</dbReference>
<protein>
    <recommendedName>
        <fullName evidence="4">WD repeat-containing protein JIP5</fullName>
    </recommendedName>
    <alternativeName>
        <fullName evidence="5">WD repeat-containing protein jip5</fullName>
    </alternativeName>
</protein>
<evidence type="ECO:0000256" key="5">
    <source>
        <dbReference type="ARBA" id="ARBA00039514"/>
    </source>
</evidence>
<feature type="region of interest" description="Disordered" evidence="6">
    <location>
        <begin position="42"/>
        <end position="70"/>
    </location>
</feature>
<keyword evidence="2" id="KW-0853">WD repeat</keyword>
<gene>
    <name evidence="7" type="primary">JIP5</name>
    <name evidence="7" type="ORF">Q9L58_003889</name>
</gene>
<feature type="region of interest" description="Disordered" evidence="6">
    <location>
        <begin position="391"/>
        <end position="441"/>
    </location>
</feature>
<name>A0ABR3GMD2_9PEZI</name>
<evidence type="ECO:0000313" key="8">
    <source>
        <dbReference type="Proteomes" id="UP001447188"/>
    </source>
</evidence>
<dbReference type="InterPro" id="IPR001680">
    <property type="entry name" value="WD40_rpt"/>
</dbReference>
<keyword evidence="8" id="KW-1185">Reference proteome</keyword>
<evidence type="ECO:0000256" key="2">
    <source>
        <dbReference type="ARBA" id="ARBA00022574"/>
    </source>
</evidence>
<comment type="caution">
    <text evidence="7">The sequence shown here is derived from an EMBL/GenBank/DDBJ whole genome shotgun (WGS) entry which is preliminary data.</text>
</comment>
<evidence type="ECO:0000256" key="1">
    <source>
        <dbReference type="ARBA" id="ARBA00007625"/>
    </source>
</evidence>
<evidence type="ECO:0000256" key="6">
    <source>
        <dbReference type="SAM" id="MobiDB-lite"/>
    </source>
</evidence>
<dbReference type="Proteomes" id="UP001447188">
    <property type="component" value="Unassembled WGS sequence"/>
</dbReference>
<dbReference type="EMBL" id="JBBBZM010000039">
    <property type="protein sequence ID" value="KAL0637066.1"/>
    <property type="molecule type" value="Genomic_DNA"/>
</dbReference>
<dbReference type="Gene3D" id="2.130.10.10">
    <property type="entry name" value="YVTN repeat-like/Quinoprotein amine dehydrogenase"/>
    <property type="match status" value="2"/>
</dbReference>
<dbReference type="PANTHER" id="PTHR44019">
    <property type="entry name" value="WD REPEAT-CONTAINING PROTEIN 55"/>
    <property type="match status" value="1"/>
</dbReference>
<feature type="compositionally biased region" description="Acidic residues" evidence="6">
    <location>
        <begin position="403"/>
        <end position="420"/>
    </location>
</feature>
<evidence type="ECO:0000313" key="7">
    <source>
        <dbReference type="EMBL" id="KAL0637066.1"/>
    </source>
</evidence>
<sequence length="453" mass="48435">MPYDSHSITLPSDVFSLALHPSRPLLAAGLSSGHLHTYTWPYSGDSDGHEDDDDDEDDEDGDHVEGNTKKEEDGGFKIAWKTMRHKGSCRCVAFSADGDVIYSSGTDSLFKAASSETGRVFAKTYIPGTSSGRLDSPTTILSLSAHHLLIGADSGTIHLFDTRTPTLSKPSSSWKAAHDDYVSSLTALPPSAATTTGFSRQFISTGDTTLAHLDVRKPGALLFKSEDQEDELLCSAFISGLPQKGGRGGEKIITGNTSGVATLWNKGEWADHENRINVSKSSGDSVDAVVVLPEDFTVGGKWGRYVAMGSGDGKVRIVKMGSNGVVATLAHSLTAEEVKLKTIDDDEKGGYDRAIEEGVAALGIDCEGRVVSGGGNVVRVWYWDNAVKEADEGNKKKRRNDGSDSDEDGNGSEEDDSSEDEREKRRKKKKKKGGKGKARSVAVKAVASFKGLD</sequence>
<feature type="compositionally biased region" description="Acidic residues" evidence="6">
    <location>
        <begin position="48"/>
        <end position="62"/>
    </location>
</feature>
<dbReference type="SMART" id="SM00320">
    <property type="entry name" value="WD40"/>
    <property type="match status" value="5"/>
</dbReference>
<dbReference type="InterPro" id="IPR036322">
    <property type="entry name" value="WD40_repeat_dom_sf"/>
</dbReference>
<comment type="similarity">
    <text evidence="1">Belongs to the WD repeat WDR55 family.</text>
</comment>
<proteinExistence type="inferred from homology"/>
<organism evidence="7 8">
    <name type="scientific">Discina gigas</name>
    <dbReference type="NCBI Taxonomy" id="1032678"/>
    <lineage>
        <taxon>Eukaryota</taxon>
        <taxon>Fungi</taxon>
        <taxon>Dikarya</taxon>
        <taxon>Ascomycota</taxon>
        <taxon>Pezizomycotina</taxon>
        <taxon>Pezizomycetes</taxon>
        <taxon>Pezizales</taxon>
        <taxon>Discinaceae</taxon>
        <taxon>Discina</taxon>
    </lineage>
</organism>
<dbReference type="InterPro" id="IPR015943">
    <property type="entry name" value="WD40/YVTN_repeat-like_dom_sf"/>
</dbReference>
<evidence type="ECO:0000256" key="3">
    <source>
        <dbReference type="ARBA" id="ARBA00022737"/>
    </source>
</evidence>
<keyword evidence="3" id="KW-0677">Repeat</keyword>
<dbReference type="SUPFAM" id="SSF50978">
    <property type="entry name" value="WD40 repeat-like"/>
    <property type="match status" value="1"/>
</dbReference>
<dbReference type="Pfam" id="PF00400">
    <property type="entry name" value="WD40"/>
    <property type="match status" value="1"/>
</dbReference>
<feature type="compositionally biased region" description="Basic residues" evidence="6">
    <location>
        <begin position="424"/>
        <end position="438"/>
    </location>
</feature>